<evidence type="ECO:0000256" key="1">
    <source>
        <dbReference type="SAM" id="MobiDB-lite"/>
    </source>
</evidence>
<protein>
    <recommendedName>
        <fullName evidence="2">Transposase Tn5-like N-terminal domain-containing protein</fullName>
    </recommendedName>
</protein>
<dbReference type="Proteomes" id="UP000886469">
    <property type="component" value="Unassembled WGS sequence"/>
</dbReference>
<accession>A0ABX1TFQ1</accession>
<dbReference type="EMBL" id="SPMX01000105">
    <property type="protein sequence ID" value="NMQ07918.1"/>
    <property type="molecule type" value="Genomic_DNA"/>
</dbReference>
<dbReference type="InterPro" id="IPR014735">
    <property type="entry name" value="Transposase_Tn5-like_N"/>
</dbReference>
<feature type="region of interest" description="Disordered" evidence="1">
    <location>
        <begin position="42"/>
        <end position="62"/>
    </location>
</feature>
<name>A0ABX1TFQ1_9PROT</name>
<comment type="caution">
    <text evidence="3">The sequence shown here is derived from an EMBL/GenBank/DDBJ whole genome shotgun (WGS) entry which is preliminary data.</text>
</comment>
<dbReference type="InterPro" id="IPR038215">
    <property type="entry name" value="TN5-like_N_sf"/>
</dbReference>
<organism evidence="3 4">
    <name type="scientific">Candidatus Accumulibacter contiguus</name>
    <dbReference type="NCBI Taxonomy" id="2954381"/>
    <lineage>
        <taxon>Bacteria</taxon>
        <taxon>Pseudomonadati</taxon>
        <taxon>Pseudomonadota</taxon>
        <taxon>Betaproteobacteria</taxon>
        <taxon>Candidatus Accumulibacter</taxon>
    </lineage>
</organism>
<dbReference type="Gene3D" id="1.10.246.40">
    <property type="entry name" value="Tn5 transposase, domain 1"/>
    <property type="match status" value="1"/>
</dbReference>
<dbReference type="RefSeq" id="WP_211203546.1">
    <property type="nucleotide sequence ID" value="NZ_SPMX01000105.1"/>
</dbReference>
<dbReference type="Pfam" id="PF14706">
    <property type="entry name" value="Tnp_DNA_bind"/>
    <property type="match status" value="1"/>
</dbReference>
<gene>
    <name evidence="3" type="ORF">E4Q08_23130</name>
</gene>
<feature type="domain" description="Transposase Tn5-like N-terminal" evidence="2">
    <location>
        <begin position="16"/>
        <end position="45"/>
    </location>
</feature>
<evidence type="ECO:0000313" key="4">
    <source>
        <dbReference type="Proteomes" id="UP000886469"/>
    </source>
</evidence>
<keyword evidence="4" id="KW-1185">Reference proteome</keyword>
<evidence type="ECO:0000259" key="2">
    <source>
        <dbReference type="Pfam" id="PF14706"/>
    </source>
</evidence>
<reference evidence="3" key="1">
    <citation type="submission" date="2019-03" db="EMBL/GenBank/DDBJ databases">
        <title>Metabolic reconstructions from genomes of highly enriched 'Candidatus Accumulibacter' and 'Candidatus Competibacter' bioreactor populations.</title>
        <authorList>
            <person name="Annavajhala M.K."/>
            <person name="Welles L."/>
            <person name="Abbas B."/>
            <person name="Sorokin D."/>
            <person name="Park H."/>
            <person name="Van Loosdrecht M."/>
            <person name="Chandran K."/>
        </authorList>
    </citation>
    <scope>NUCLEOTIDE SEQUENCE</scope>
    <source>
        <strain evidence="3">SBR_L</strain>
    </source>
</reference>
<proteinExistence type="predicted"/>
<evidence type="ECO:0000313" key="3">
    <source>
        <dbReference type="EMBL" id="NMQ07918.1"/>
    </source>
</evidence>
<sequence length="62" mass="6604">MAWVGQRRSSRIWIWGDARRTRRLIKLVDDLSAQPTGSIPVACGGLGGNQSGLPAAGQSRDG</sequence>
<feature type="non-terminal residue" evidence="3">
    <location>
        <position position="62"/>
    </location>
</feature>